<dbReference type="RefSeq" id="WP_168026961.1">
    <property type="nucleotide sequence ID" value="NZ_JAAVNE010000001.1"/>
</dbReference>
<evidence type="ECO:0000256" key="1">
    <source>
        <dbReference type="ARBA" id="ARBA00022679"/>
    </source>
</evidence>
<gene>
    <name evidence="5" type="ORF">HEQ75_00575</name>
</gene>
<name>A0ABX1DXW5_9PROT</name>
<feature type="domain" description="Glycosyl transferase family 1" evidence="3">
    <location>
        <begin position="220"/>
        <end position="388"/>
    </location>
</feature>
<feature type="region of interest" description="Disordered" evidence="2">
    <location>
        <begin position="414"/>
        <end position="437"/>
    </location>
</feature>
<reference evidence="5 6" key="1">
    <citation type="submission" date="2020-03" db="EMBL/GenBank/DDBJ databases">
        <title>Roseomonas selenitidurans sp. nov. isolated from urban soil.</title>
        <authorList>
            <person name="Liu H."/>
        </authorList>
    </citation>
    <scope>NUCLEOTIDE SEQUENCE [LARGE SCALE GENOMIC DNA]</scope>
    <source>
        <strain evidence="5 6">BU-1</strain>
    </source>
</reference>
<evidence type="ECO:0000313" key="5">
    <source>
        <dbReference type="EMBL" id="NKC29338.1"/>
    </source>
</evidence>
<protein>
    <submittedName>
        <fullName evidence="5">Glycosyltransferase</fullName>
    </submittedName>
</protein>
<evidence type="ECO:0000256" key="2">
    <source>
        <dbReference type="SAM" id="MobiDB-lite"/>
    </source>
</evidence>
<evidence type="ECO:0000259" key="4">
    <source>
        <dbReference type="Pfam" id="PF12000"/>
    </source>
</evidence>
<evidence type="ECO:0000313" key="6">
    <source>
        <dbReference type="Proteomes" id="UP000787635"/>
    </source>
</evidence>
<dbReference type="Proteomes" id="UP000787635">
    <property type="component" value="Unassembled WGS sequence"/>
</dbReference>
<organism evidence="5 6">
    <name type="scientific">Falsiroseomonas selenitidurans</name>
    <dbReference type="NCBI Taxonomy" id="2716335"/>
    <lineage>
        <taxon>Bacteria</taxon>
        <taxon>Pseudomonadati</taxon>
        <taxon>Pseudomonadota</taxon>
        <taxon>Alphaproteobacteria</taxon>
        <taxon>Acetobacterales</taxon>
        <taxon>Roseomonadaceae</taxon>
        <taxon>Falsiroseomonas</taxon>
    </lineage>
</organism>
<dbReference type="InterPro" id="IPR001296">
    <property type="entry name" value="Glyco_trans_1"/>
</dbReference>
<evidence type="ECO:0000259" key="3">
    <source>
        <dbReference type="Pfam" id="PF00534"/>
    </source>
</evidence>
<dbReference type="EMBL" id="JAAVNE010000001">
    <property type="protein sequence ID" value="NKC29338.1"/>
    <property type="molecule type" value="Genomic_DNA"/>
</dbReference>
<feature type="compositionally biased region" description="Low complexity" evidence="2">
    <location>
        <begin position="414"/>
        <end position="428"/>
    </location>
</feature>
<dbReference type="SUPFAM" id="SSF53756">
    <property type="entry name" value="UDP-Glycosyltransferase/glycogen phosphorylase"/>
    <property type="match status" value="1"/>
</dbReference>
<dbReference type="CDD" id="cd03818">
    <property type="entry name" value="GT4_ExpC-like"/>
    <property type="match status" value="1"/>
</dbReference>
<comment type="caution">
    <text evidence="5">The sequence shown here is derived from an EMBL/GenBank/DDBJ whole genome shotgun (WGS) entry which is preliminary data.</text>
</comment>
<keyword evidence="1" id="KW-0808">Transferase</keyword>
<dbReference type="Pfam" id="PF12000">
    <property type="entry name" value="Glyco_trans_4_3"/>
    <property type="match status" value="1"/>
</dbReference>
<keyword evidence="6" id="KW-1185">Reference proteome</keyword>
<accession>A0ABX1DXW5</accession>
<dbReference type="PANTHER" id="PTHR46401:SF2">
    <property type="entry name" value="GLYCOSYLTRANSFERASE WBBK-RELATED"/>
    <property type="match status" value="1"/>
</dbReference>
<proteinExistence type="predicted"/>
<feature type="domain" description="Glycosyl transferase family 4" evidence="4">
    <location>
        <begin position="35"/>
        <end position="200"/>
    </location>
</feature>
<dbReference type="Gene3D" id="3.40.50.2000">
    <property type="entry name" value="Glycogen Phosphorylase B"/>
    <property type="match status" value="2"/>
</dbReference>
<sequence>MALLLPRRPLKAMFIHQNFPGQYAHLAPALAQRQGVRVWALGEKTGYAAPGVQYVPYGAPRGAGEQTHRYLRSLEASTRRGQHLANALVKLRDQGVRPDIIVCHPGWGEGLFLKDVFPQARTLFYWEFYYNSTGQDLGFDPAQAVGLDDAARVRLLNATQLVSLQAADWGVSPTRWQWSRYPDWARRRISCLHEGVDTDRCAPNPAAVFRTPEGREFRRGDEVISYVARNLEPYRGFPSFLRALVRLQRERPGLHAVVVGGNEISYGKKPEGAESWKAKMLAELEGQLDLSRIHFTGRVAHDALHDLFRVTRAHVYLTYPFVLSWSMLEAMACGALVVGSATPPVQEVIEDGRNGLLVPFFDPDRLARTVAEVLARPEQHAGLAAAGRADIIARYDLRRHCLPRQLDLVEKLAAGGEPEPEQEAAVPARLPGRSTLD</sequence>
<dbReference type="Pfam" id="PF00534">
    <property type="entry name" value="Glycos_transf_1"/>
    <property type="match status" value="1"/>
</dbReference>
<dbReference type="InterPro" id="IPR022623">
    <property type="entry name" value="Glyco_trans_4"/>
</dbReference>
<dbReference type="PANTHER" id="PTHR46401">
    <property type="entry name" value="GLYCOSYLTRANSFERASE WBBK-RELATED"/>
    <property type="match status" value="1"/>
</dbReference>